<comment type="caution">
    <text evidence="1">The sequence shown here is derived from an EMBL/GenBank/DDBJ whole genome shotgun (WGS) entry which is preliminary data.</text>
</comment>
<dbReference type="AlphaFoldDB" id="A0A1Y3ANR8"/>
<accession>A0A1Y3ANR8</accession>
<dbReference type="EMBL" id="MUJZ01067394">
    <property type="protein sequence ID" value="OTF70079.1"/>
    <property type="molecule type" value="Genomic_DNA"/>
</dbReference>
<proteinExistence type="predicted"/>
<evidence type="ECO:0000313" key="2">
    <source>
        <dbReference type="Proteomes" id="UP000194236"/>
    </source>
</evidence>
<reference evidence="1 2" key="1">
    <citation type="submission" date="2017-03" db="EMBL/GenBank/DDBJ databases">
        <title>Genome Survey of Euroglyphus maynei.</title>
        <authorList>
            <person name="Arlian L.G."/>
            <person name="Morgan M.S."/>
            <person name="Rider S.D."/>
        </authorList>
    </citation>
    <scope>NUCLEOTIDE SEQUENCE [LARGE SCALE GENOMIC DNA]</scope>
    <source>
        <strain evidence="1">Arlian Lab</strain>
        <tissue evidence="1">Whole body</tissue>
    </source>
</reference>
<organism evidence="1 2">
    <name type="scientific">Euroglyphus maynei</name>
    <name type="common">Mayne's house dust mite</name>
    <dbReference type="NCBI Taxonomy" id="6958"/>
    <lineage>
        <taxon>Eukaryota</taxon>
        <taxon>Metazoa</taxon>
        <taxon>Ecdysozoa</taxon>
        <taxon>Arthropoda</taxon>
        <taxon>Chelicerata</taxon>
        <taxon>Arachnida</taxon>
        <taxon>Acari</taxon>
        <taxon>Acariformes</taxon>
        <taxon>Sarcoptiformes</taxon>
        <taxon>Astigmata</taxon>
        <taxon>Psoroptidia</taxon>
        <taxon>Analgoidea</taxon>
        <taxon>Pyroglyphidae</taxon>
        <taxon>Pyroglyphinae</taxon>
        <taxon>Euroglyphus</taxon>
    </lineage>
</organism>
<name>A0A1Y3ANR8_EURMA</name>
<evidence type="ECO:0000313" key="1">
    <source>
        <dbReference type="EMBL" id="OTF70079.1"/>
    </source>
</evidence>
<protein>
    <submittedName>
        <fullName evidence="1">Uncharacterized protein</fullName>
    </submittedName>
</protein>
<gene>
    <name evidence="1" type="ORF">BLA29_012279</name>
</gene>
<feature type="non-terminal residue" evidence="1">
    <location>
        <position position="85"/>
    </location>
</feature>
<keyword evidence="2" id="KW-1185">Reference proteome</keyword>
<dbReference type="OrthoDB" id="6514002at2759"/>
<sequence length="85" mass="9448">MVAILNNDQQIHAVRTMDFPTVIRRLDCSSFCRRTKFNGYVGGCHCGFTLFSRKRSDGTVFQSPPSPISMGKTLLGPSSMTIMDD</sequence>
<dbReference type="Proteomes" id="UP000194236">
    <property type="component" value="Unassembled WGS sequence"/>
</dbReference>